<accession>A0AAV4B6J9</accession>
<gene>
    <name evidence="1" type="ORF">PoB_004222900</name>
</gene>
<reference evidence="1 2" key="1">
    <citation type="journal article" date="2021" name="Elife">
        <title>Chloroplast acquisition without the gene transfer in kleptoplastic sea slugs, Plakobranchus ocellatus.</title>
        <authorList>
            <person name="Maeda T."/>
            <person name="Takahashi S."/>
            <person name="Yoshida T."/>
            <person name="Shimamura S."/>
            <person name="Takaki Y."/>
            <person name="Nagai Y."/>
            <person name="Toyoda A."/>
            <person name="Suzuki Y."/>
            <person name="Arimoto A."/>
            <person name="Ishii H."/>
            <person name="Satoh N."/>
            <person name="Nishiyama T."/>
            <person name="Hasebe M."/>
            <person name="Maruyama T."/>
            <person name="Minagawa J."/>
            <person name="Obokata J."/>
            <person name="Shigenobu S."/>
        </authorList>
    </citation>
    <scope>NUCLEOTIDE SEQUENCE [LARGE SCALE GENOMIC DNA]</scope>
</reference>
<evidence type="ECO:0000313" key="1">
    <source>
        <dbReference type="EMBL" id="GFO15724.1"/>
    </source>
</evidence>
<dbReference type="Proteomes" id="UP000735302">
    <property type="component" value="Unassembled WGS sequence"/>
</dbReference>
<proteinExistence type="predicted"/>
<dbReference type="PANTHER" id="PTHR46601">
    <property type="entry name" value="ULP_PROTEASE DOMAIN-CONTAINING PROTEIN"/>
    <property type="match status" value="1"/>
</dbReference>
<dbReference type="AlphaFoldDB" id="A0AAV4B6J9"/>
<organism evidence="1 2">
    <name type="scientific">Plakobranchus ocellatus</name>
    <dbReference type="NCBI Taxonomy" id="259542"/>
    <lineage>
        <taxon>Eukaryota</taxon>
        <taxon>Metazoa</taxon>
        <taxon>Spiralia</taxon>
        <taxon>Lophotrochozoa</taxon>
        <taxon>Mollusca</taxon>
        <taxon>Gastropoda</taxon>
        <taxon>Heterobranchia</taxon>
        <taxon>Euthyneura</taxon>
        <taxon>Panpulmonata</taxon>
        <taxon>Sacoglossa</taxon>
        <taxon>Placobranchoidea</taxon>
        <taxon>Plakobranchidae</taxon>
        <taxon>Plakobranchus</taxon>
    </lineage>
</organism>
<keyword evidence="2" id="KW-1185">Reference proteome</keyword>
<name>A0AAV4B6J9_9GAST</name>
<comment type="caution">
    <text evidence="1">The sequence shown here is derived from an EMBL/GenBank/DDBJ whole genome shotgun (WGS) entry which is preliminary data.</text>
</comment>
<dbReference type="PANTHER" id="PTHR46601:SF1">
    <property type="entry name" value="ADF-H DOMAIN-CONTAINING PROTEIN"/>
    <property type="match status" value="1"/>
</dbReference>
<sequence length="265" mass="30507">MPDARALCVKNEEMKPRRVLEMSLLGAFDHYRKKDQLQVPYSSFKELRLQHLLPFTSHKFRECLCEYCMCIVLITKAVNTFLSPEKRIKDHYGAQDAPQGCHWNNQQTTIHPIVATYRCNENNCLKIITGRKVFISDDLTHDHHAVHHLFTKAVKLLQSEEVAFSRVIGFSDGASTHYKNRISFAHCSHAFVDLKIMSERHFFGSRHGKGPCDREIEVIKTSVTRAVAARQGVVEFFNMCRVRLQLPPLQTSIIHFHSSVLTQFA</sequence>
<dbReference type="EMBL" id="BLXT01004620">
    <property type="protein sequence ID" value="GFO15724.1"/>
    <property type="molecule type" value="Genomic_DNA"/>
</dbReference>
<protein>
    <submittedName>
        <fullName evidence="1">Uncharacterized protein</fullName>
    </submittedName>
</protein>
<evidence type="ECO:0000313" key="2">
    <source>
        <dbReference type="Proteomes" id="UP000735302"/>
    </source>
</evidence>